<evidence type="ECO:0000259" key="6">
    <source>
        <dbReference type="PROSITE" id="PS50977"/>
    </source>
</evidence>
<dbReference type="Proteomes" id="UP000199323">
    <property type="component" value="Unassembled WGS sequence"/>
</dbReference>
<proteinExistence type="predicted"/>
<dbReference type="InterPro" id="IPR036271">
    <property type="entry name" value="Tet_transcr_reg_TetR-rel_C_sf"/>
</dbReference>
<feature type="DNA-binding region" description="H-T-H motif" evidence="4">
    <location>
        <begin position="45"/>
        <end position="64"/>
    </location>
</feature>
<dbReference type="Gene3D" id="1.10.357.10">
    <property type="entry name" value="Tetracycline Repressor, domain 2"/>
    <property type="match status" value="1"/>
</dbReference>
<keyword evidence="8" id="KW-1185">Reference proteome</keyword>
<dbReference type="PROSITE" id="PS01081">
    <property type="entry name" value="HTH_TETR_1"/>
    <property type="match status" value="1"/>
</dbReference>
<dbReference type="GO" id="GO:0000976">
    <property type="term" value="F:transcription cis-regulatory region binding"/>
    <property type="evidence" value="ECO:0007669"/>
    <property type="project" value="TreeGrafter"/>
</dbReference>
<keyword evidence="2 4" id="KW-0238">DNA-binding</keyword>
<dbReference type="InterPro" id="IPR001647">
    <property type="entry name" value="HTH_TetR"/>
</dbReference>
<organism evidence="7 8">
    <name type="scientific">Actinacidiphila alni</name>
    <dbReference type="NCBI Taxonomy" id="380248"/>
    <lineage>
        <taxon>Bacteria</taxon>
        <taxon>Bacillati</taxon>
        <taxon>Actinomycetota</taxon>
        <taxon>Actinomycetes</taxon>
        <taxon>Kitasatosporales</taxon>
        <taxon>Streptomycetaceae</taxon>
        <taxon>Actinacidiphila</taxon>
    </lineage>
</organism>
<reference evidence="7 8" key="1">
    <citation type="submission" date="2016-10" db="EMBL/GenBank/DDBJ databases">
        <authorList>
            <person name="de Groot N.N."/>
        </authorList>
    </citation>
    <scope>NUCLEOTIDE SEQUENCE [LARGE SCALE GENOMIC DNA]</scope>
    <source>
        <strain evidence="7 8">CGMCC 4.3510</strain>
    </source>
</reference>
<keyword evidence="3" id="KW-0804">Transcription</keyword>
<feature type="region of interest" description="Disordered" evidence="5">
    <location>
        <begin position="1"/>
        <end position="21"/>
    </location>
</feature>
<accession>A0A1I2MZQ6</accession>
<feature type="domain" description="HTH tetR-type" evidence="6">
    <location>
        <begin position="23"/>
        <end position="82"/>
    </location>
</feature>
<evidence type="ECO:0000256" key="1">
    <source>
        <dbReference type="ARBA" id="ARBA00023015"/>
    </source>
</evidence>
<dbReference type="InterPro" id="IPR023772">
    <property type="entry name" value="DNA-bd_HTH_TetR-type_CS"/>
</dbReference>
<dbReference type="PRINTS" id="PR00455">
    <property type="entry name" value="HTHTETR"/>
</dbReference>
<dbReference type="SUPFAM" id="SSF46689">
    <property type="entry name" value="Homeodomain-like"/>
    <property type="match status" value="1"/>
</dbReference>
<dbReference type="EMBL" id="FONG01000043">
    <property type="protein sequence ID" value="SFF94796.1"/>
    <property type="molecule type" value="Genomic_DNA"/>
</dbReference>
<dbReference type="GO" id="GO:0003700">
    <property type="term" value="F:DNA-binding transcription factor activity"/>
    <property type="evidence" value="ECO:0007669"/>
    <property type="project" value="TreeGrafter"/>
</dbReference>
<gene>
    <name evidence="7" type="ORF">SAMN05216251_14314</name>
</gene>
<evidence type="ECO:0000313" key="7">
    <source>
        <dbReference type="EMBL" id="SFF94796.1"/>
    </source>
</evidence>
<dbReference type="PROSITE" id="PS50977">
    <property type="entry name" value="HTH_TETR_2"/>
    <property type="match status" value="1"/>
</dbReference>
<dbReference type="InterPro" id="IPR009057">
    <property type="entry name" value="Homeodomain-like_sf"/>
</dbReference>
<evidence type="ECO:0000256" key="5">
    <source>
        <dbReference type="SAM" id="MobiDB-lite"/>
    </source>
</evidence>
<evidence type="ECO:0000256" key="3">
    <source>
        <dbReference type="ARBA" id="ARBA00023163"/>
    </source>
</evidence>
<dbReference type="Pfam" id="PF00440">
    <property type="entry name" value="TetR_N"/>
    <property type="match status" value="1"/>
</dbReference>
<name>A0A1I2MZQ6_9ACTN</name>
<sequence>MTHLRKVRTVGAEMRTGERSDARDNRLRILAAARRTVASAGPQVSVREMARRAGVSVATVYRHFPSKDDLLAEAFAEQFATCHQIVENGLAAADPWEGLRLVIQDLMVLHAHHQDFARTFGAPSIPSAELSDERDETLLGLSVLMQTAKEEGALRRDVTLTDLSMVLMANNGITASSTAAKVAAARRFAAFVTQSFAAGPHAEPLPPTPRLTLRAAS</sequence>
<protein>
    <submittedName>
        <fullName evidence="7">Transcriptional regulator, TetR family</fullName>
    </submittedName>
</protein>
<dbReference type="InterPro" id="IPR050109">
    <property type="entry name" value="HTH-type_TetR-like_transc_reg"/>
</dbReference>
<dbReference type="RefSeq" id="WP_245796682.1">
    <property type="nucleotide sequence ID" value="NZ_FONG01000043.1"/>
</dbReference>
<dbReference type="STRING" id="380248.SAMN05216251_14314"/>
<dbReference type="PANTHER" id="PTHR30055:SF234">
    <property type="entry name" value="HTH-TYPE TRANSCRIPTIONAL REGULATOR BETI"/>
    <property type="match status" value="1"/>
</dbReference>
<dbReference type="SUPFAM" id="SSF48498">
    <property type="entry name" value="Tetracyclin repressor-like, C-terminal domain"/>
    <property type="match status" value="1"/>
</dbReference>
<evidence type="ECO:0000256" key="4">
    <source>
        <dbReference type="PROSITE-ProRule" id="PRU00335"/>
    </source>
</evidence>
<evidence type="ECO:0000256" key="2">
    <source>
        <dbReference type="ARBA" id="ARBA00023125"/>
    </source>
</evidence>
<keyword evidence="1" id="KW-0805">Transcription regulation</keyword>
<evidence type="ECO:0000313" key="8">
    <source>
        <dbReference type="Proteomes" id="UP000199323"/>
    </source>
</evidence>
<dbReference type="AlphaFoldDB" id="A0A1I2MZQ6"/>
<dbReference type="PANTHER" id="PTHR30055">
    <property type="entry name" value="HTH-TYPE TRANSCRIPTIONAL REGULATOR RUTR"/>
    <property type="match status" value="1"/>
</dbReference>